<dbReference type="Proteomes" id="UP001143910">
    <property type="component" value="Unassembled WGS sequence"/>
</dbReference>
<gene>
    <name evidence="1" type="ORF">NQ176_g1449</name>
</gene>
<reference evidence="1" key="1">
    <citation type="submission" date="2022-08" db="EMBL/GenBank/DDBJ databases">
        <title>Genome Sequence of Lecanicillium fungicola.</title>
        <authorList>
            <person name="Buettner E."/>
        </authorList>
    </citation>
    <scope>NUCLEOTIDE SEQUENCE</scope>
    <source>
        <strain evidence="1">Babe33</strain>
    </source>
</reference>
<name>A0ACC1NSQ6_9HYPO</name>
<evidence type="ECO:0000313" key="2">
    <source>
        <dbReference type="Proteomes" id="UP001143910"/>
    </source>
</evidence>
<protein>
    <submittedName>
        <fullName evidence="1">Uncharacterized protein</fullName>
    </submittedName>
</protein>
<keyword evidence="2" id="KW-1185">Reference proteome</keyword>
<proteinExistence type="predicted"/>
<dbReference type="EMBL" id="JANJQO010000081">
    <property type="protein sequence ID" value="KAJ2982335.1"/>
    <property type="molecule type" value="Genomic_DNA"/>
</dbReference>
<evidence type="ECO:0000313" key="1">
    <source>
        <dbReference type="EMBL" id="KAJ2982335.1"/>
    </source>
</evidence>
<comment type="caution">
    <text evidence="1">The sequence shown here is derived from an EMBL/GenBank/DDBJ whole genome shotgun (WGS) entry which is preliminary data.</text>
</comment>
<sequence>MDVASMDQDAGAGSEAGHDYAEKAKARKSGPSLMRKCIELADKANVFASFVYWDPTHKCHRVAAQMPEGETLPDLNRLVAEALAGRLPEPRMAPKKVPSRRQPNTTGAGRQAGKPQQVVRPLRRSARTRRTRQSDATSSDVYIFRGDSEGAREAVITNGGGSNTGKGSGSDSHSAGSGHFRGDASSCSDSNSILARSPLTLSHEASIAFESDLSRPAAQGGGTEAAADCSPPGSMEASVVEGHVPVFGQSTEAMSFADESLINTFGADMAGTEVAAAPSLSMVQQADTSTIALPQPRQHPVSTRASLPRPGILASDAWRRMAQNALGIVNLLLTPEPRSMQAGLGLSPLQHGWVQPGQVAIQNNSYVSASNILPPPHVYRAPSSASARNSIRSAAWIRLAVHLSTFGAGTETSDLMSTTPRRTSSVYSDAFDLTTLTQAIIHEQQEQQTHIIAALEWEISQLRCDLRELRVVTDRIRKMLRDMADSATSISQLLMAAQKQCEIERRKRLANFAVI</sequence>
<accession>A0ACC1NSQ6</accession>
<organism evidence="1 2">
    <name type="scientific">Zarea fungicola</name>
    <dbReference type="NCBI Taxonomy" id="93591"/>
    <lineage>
        <taxon>Eukaryota</taxon>
        <taxon>Fungi</taxon>
        <taxon>Dikarya</taxon>
        <taxon>Ascomycota</taxon>
        <taxon>Pezizomycotina</taxon>
        <taxon>Sordariomycetes</taxon>
        <taxon>Hypocreomycetidae</taxon>
        <taxon>Hypocreales</taxon>
        <taxon>Cordycipitaceae</taxon>
        <taxon>Zarea</taxon>
    </lineage>
</organism>